<dbReference type="PANTHER" id="PTHR13633">
    <property type="entry name" value="MITOCHONDRIAL TRANSCRIPTION RESCUE FACTOR 1"/>
    <property type="match status" value="1"/>
</dbReference>
<dbReference type="SMART" id="SM00363">
    <property type="entry name" value="S4"/>
    <property type="match status" value="1"/>
</dbReference>
<evidence type="ECO:0000256" key="1">
    <source>
        <dbReference type="PROSITE-ProRule" id="PRU00182"/>
    </source>
</evidence>
<dbReference type="EMBL" id="VBSX01000008">
    <property type="protein sequence ID" value="TLQ19991.1"/>
    <property type="molecule type" value="Genomic_DNA"/>
</dbReference>
<dbReference type="Gene3D" id="3.10.290.10">
    <property type="entry name" value="RNA-binding S4 domain"/>
    <property type="match status" value="1"/>
</dbReference>
<protein>
    <submittedName>
        <fullName evidence="3">RNA-binding protein</fullName>
    </submittedName>
</protein>
<proteinExistence type="predicted"/>
<name>A0A5R9CWM7_9LACO</name>
<dbReference type="InterPro" id="IPR002942">
    <property type="entry name" value="S4_RNA-bd"/>
</dbReference>
<dbReference type="SUPFAM" id="SSF55174">
    <property type="entry name" value="Alpha-L RNA-binding motif"/>
    <property type="match status" value="1"/>
</dbReference>
<keyword evidence="1" id="KW-0694">RNA-binding</keyword>
<dbReference type="Pfam" id="PF17774">
    <property type="entry name" value="YlmH_RBD"/>
    <property type="match status" value="1"/>
</dbReference>
<dbReference type="InterPro" id="IPR048443">
    <property type="entry name" value="RqcP2_N"/>
</dbReference>
<organism evidence="3 4">
    <name type="scientific">Lentilactobacillus parafarraginis</name>
    <dbReference type="NCBI Taxonomy" id="390842"/>
    <lineage>
        <taxon>Bacteria</taxon>
        <taxon>Bacillati</taxon>
        <taxon>Bacillota</taxon>
        <taxon>Bacilli</taxon>
        <taxon>Lactobacillales</taxon>
        <taxon>Lactobacillaceae</taxon>
        <taxon>Lentilactobacillus</taxon>
    </lineage>
</organism>
<reference evidence="3 4" key="1">
    <citation type="submission" date="2019-05" db="EMBL/GenBank/DDBJ databases">
        <title>The metagenome of a microbial culture collection derived from dairy environment covers the genomic content of the human microbiome.</title>
        <authorList>
            <person name="Roder T."/>
            <person name="Wuthrich D."/>
            <person name="Sattari Z."/>
            <person name="Von Ah U."/>
            <person name="Bar C."/>
            <person name="Ronchi F."/>
            <person name="Macpherson A.J."/>
            <person name="Ganal-Vonarburg S.C."/>
            <person name="Bruggmann R."/>
            <person name="Vergeres G."/>
        </authorList>
    </citation>
    <scope>NUCLEOTIDE SEQUENCE [LARGE SCALE GENOMIC DNA]</scope>
    <source>
        <strain evidence="3 4">FAM 1079</strain>
    </source>
</reference>
<gene>
    <name evidence="3" type="ORF">FEZ41_04880</name>
</gene>
<dbReference type="OrthoDB" id="9812787at2"/>
<dbReference type="InterPro" id="IPR012677">
    <property type="entry name" value="Nucleotide-bd_a/b_plait_sf"/>
</dbReference>
<dbReference type="InterPro" id="IPR036986">
    <property type="entry name" value="S4_RNA-bd_sf"/>
</dbReference>
<evidence type="ECO:0000313" key="4">
    <source>
        <dbReference type="Proteomes" id="UP000305100"/>
    </source>
</evidence>
<dbReference type="InterPro" id="IPR040591">
    <property type="entry name" value="RqcP2_RBD"/>
</dbReference>
<dbReference type="Pfam" id="PF01479">
    <property type="entry name" value="S4"/>
    <property type="match status" value="1"/>
</dbReference>
<dbReference type="GO" id="GO:0003723">
    <property type="term" value="F:RNA binding"/>
    <property type="evidence" value="ECO:0007669"/>
    <property type="project" value="UniProtKB-KW"/>
</dbReference>
<dbReference type="PROSITE" id="PS50889">
    <property type="entry name" value="S4"/>
    <property type="match status" value="1"/>
</dbReference>
<accession>A0A5R9CWM7</accession>
<dbReference type="AlphaFoldDB" id="A0A5R9CWM7"/>
<evidence type="ECO:0000313" key="3">
    <source>
        <dbReference type="EMBL" id="TLQ19991.1"/>
    </source>
</evidence>
<feature type="domain" description="RNA-binding S4" evidence="2">
    <location>
        <begin position="185"/>
        <end position="245"/>
    </location>
</feature>
<dbReference type="PANTHER" id="PTHR13633:SF3">
    <property type="entry name" value="MITOCHONDRIAL TRANSCRIPTION RESCUE FACTOR 1"/>
    <property type="match status" value="1"/>
</dbReference>
<dbReference type="CDD" id="cd00165">
    <property type="entry name" value="S4"/>
    <property type="match status" value="1"/>
</dbReference>
<dbReference type="Proteomes" id="UP000305100">
    <property type="component" value="Unassembled WGS sequence"/>
</dbReference>
<dbReference type="Gene3D" id="3.30.1370.160">
    <property type="match status" value="1"/>
</dbReference>
<evidence type="ECO:0000259" key="2">
    <source>
        <dbReference type="SMART" id="SM00363"/>
    </source>
</evidence>
<sequence length="264" mass="29885">MLVDSTISQHFRPDEVPFLESIDNLSGQVENEYRPILTGFLNPRQLFILESIINRHDGIRFSTFGGYEGAELKRAIVYPEYFTPKNEDFRITSFVIDYPSKFATLSHGQVLGSIMGAGIERDVIGDIITDGLSWQFLCQSEMADYIKAQVDKVGKIKVKLEVIQSDQLVTPVDESEEVSTTISSLRVDALVSEGFHISRHHAKELIDGGEVRINWGETQRPDLEVSMHDIVSVRGYGRIVIREIDGITKKGKIRLVVRVYNRNK</sequence>
<dbReference type="Pfam" id="PF21278">
    <property type="entry name" value="YlmH_1st"/>
    <property type="match status" value="1"/>
</dbReference>
<comment type="caution">
    <text evidence="3">The sequence shown here is derived from an EMBL/GenBank/DDBJ whole genome shotgun (WGS) entry which is preliminary data.</text>
</comment>
<dbReference type="Gene3D" id="3.30.70.330">
    <property type="match status" value="1"/>
</dbReference>